<evidence type="ECO:0000256" key="5">
    <source>
        <dbReference type="SAM" id="MobiDB-lite"/>
    </source>
</evidence>
<dbReference type="InterPro" id="IPR012349">
    <property type="entry name" value="Split_barrel_FMN-bd"/>
</dbReference>
<evidence type="ECO:0000313" key="7">
    <source>
        <dbReference type="EMBL" id="KAK0666207.1"/>
    </source>
</evidence>
<feature type="compositionally biased region" description="Basic and acidic residues" evidence="5">
    <location>
        <begin position="146"/>
        <end position="155"/>
    </location>
</feature>
<dbReference type="PANTHER" id="PTHR33798">
    <property type="entry name" value="FLAVOPROTEIN OXYGENASE"/>
    <property type="match status" value="1"/>
</dbReference>
<evidence type="ECO:0000256" key="4">
    <source>
        <dbReference type="ARBA" id="ARBA00038054"/>
    </source>
</evidence>
<dbReference type="InterPro" id="IPR002563">
    <property type="entry name" value="Flavin_Rdtase-like_dom"/>
</dbReference>
<keyword evidence="3" id="KW-0288">FMN</keyword>
<evidence type="ECO:0000256" key="3">
    <source>
        <dbReference type="ARBA" id="ARBA00022643"/>
    </source>
</evidence>
<feature type="domain" description="Flavin reductase like" evidence="6">
    <location>
        <begin position="176"/>
        <end position="331"/>
    </location>
</feature>
<dbReference type="SUPFAM" id="SSF50475">
    <property type="entry name" value="FMN-binding split barrel"/>
    <property type="match status" value="1"/>
</dbReference>
<evidence type="ECO:0000259" key="6">
    <source>
        <dbReference type="Pfam" id="PF01613"/>
    </source>
</evidence>
<dbReference type="Proteomes" id="UP001174997">
    <property type="component" value="Unassembled WGS sequence"/>
</dbReference>
<dbReference type="GO" id="GO:0010181">
    <property type="term" value="F:FMN binding"/>
    <property type="evidence" value="ECO:0007669"/>
    <property type="project" value="InterPro"/>
</dbReference>
<comment type="cofactor">
    <cofactor evidence="1">
        <name>FMN</name>
        <dbReference type="ChEBI" id="CHEBI:58210"/>
    </cofactor>
</comment>
<proteinExistence type="inferred from homology"/>
<evidence type="ECO:0000313" key="8">
    <source>
        <dbReference type="Proteomes" id="UP001174997"/>
    </source>
</evidence>
<comment type="caution">
    <text evidence="7">The sequence shown here is derived from an EMBL/GenBank/DDBJ whole genome shotgun (WGS) entry which is preliminary data.</text>
</comment>
<sequence length="388" mass="42530">MLTSCLCKPGPLARRLHISRPSFRHPLPDDKRSYHYRRRPLPHLVPASTPISTSPPGTLFTAASTPGSHSRSCRTSSSLPSKKQPTMAAENTSNWESKIQRNPHPDFKAVEASRPPFDTTKTFAYTQTPQPSWTFGSGANHLSSQQDKEKNHRQIDPYSPTRPAHLNYKLLISAIVPRPIAFVSTISADGKVTNLAPFSYFTVISHDPPLFVVGFASSLVNPDPTKAKDTLRQLDEVKECTINIISESYLEAANSTAINAPYGVSEWDVSGLTPVYDCEHVKAPRVKEAVFSIEGKLESLRGFESKSTPGKVSSTMAVIEGVKFWAREDAINEEGSLLDIGVLRPVSRLGGITYGRVTEGVELPRPDFVKDLGGHDGAAKLEKTEQAN</sequence>
<dbReference type="EMBL" id="JAULSY010000093">
    <property type="protein sequence ID" value="KAK0666207.1"/>
    <property type="molecule type" value="Genomic_DNA"/>
</dbReference>
<evidence type="ECO:0000256" key="1">
    <source>
        <dbReference type="ARBA" id="ARBA00001917"/>
    </source>
</evidence>
<comment type="similarity">
    <text evidence="4">Belongs to the flavoredoxin family.</text>
</comment>
<dbReference type="Pfam" id="PF01613">
    <property type="entry name" value="Flavin_Reduct"/>
    <property type="match status" value="1"/>
</dbReference>
<dbReference type="PANTHER" id="PTHR33798:SF5">
    <property type="entry name" value="FLAVIN REDUCTASE LIKE DOMAIN-CONTAINING PROTEIN"/>
    <property type="match status" value="1"/>
</dbReference>
<feature type="compositionally biased region" description="Low complexity" evidence="5">
    <location>
        <begin position="68"/>
        <end position="81"/>
    </location>
</feature>
<dbReference type="AlphaFoldDB" id="A0AA40D7W7"/>
<organism evidence="7 8">
    <name type="scientific">Cercophora samala</name>
    <dbReference type="NCBI Taxonomy" id="330535"/>
    <lineage>
        <taxon>Eukaryota</taxon>
        <taxon>Fungi</taxon>
        <taxon>Dikarya</taxon>
        <taxon>Ascomycota</taxon>
        <taxon>Pezizomycotina</taxon>
        <taxon>Sordariomycetes</taxon>
        <taxon>Sordariomycetidae</taxon>
        <taxon>Sordariales</taxon>
        <taxon>Lasiosphaeriaceae</taxon>
        <taxon>Cercophora</taxon>
    </lineage>
</organism>
<feature type="region of interest" description="Disordered" evidence="5">
    <location>
        <begin position="128"/>
        <end position="160"/>
    </location>
</feature>
<keyword evidence="2" id="KW-0285">Flavoprotein</keyword>
<keyword evidence="8" id="KW-1185">Reference proteome</keyword>
<name>A0AA40D7W7_9PEZI</name>
<evidence type="ECO:0000256" key="2">
    <source>
        <dbReference type="ARBA" id="ARBA00022630"/>
    </source>
</evidence>
<reference evidence="7" key="1">
    <citation type="submission" date="2023-06" db="EMBL/GenBank/DDBJ databases">
        <title>Genome-scale phylogeny and comparative genomics of the fungal order Sordariales.</title>
        <authorList>
            <consortium name="Lawrence Berkeley National Laboratory"/>
            <person name="Hensen N."/>
            <person name="Bonometti L."/>
            <person name="Westerberg I."/>
            <person name="Brannstrom I.O."/>
            <person name="Guillou S."/>
            <person name="Cros-Aarteil S."/>
            <person name="Calhoun S."/>
            <person name="Haridas S."/>
            <person name="Kuo A."/>
            <person name="Mondo S."/>
            <person name="Pangilinan J."/>
            <person name="Riley R."/>
            <person name="Labutti K."/>
            <person name="Andreopoulos B."/>
            <person name="Lipzen A."/>
            <person name="Chen C."/>
            <person name="Yanf M."/>
            <person name="Daum C."/>
            <person name="Ng V."/>
            <person name="Clum A."/>
            <person name="Steindorff A."/>
            <person name="Ohm R."/>
            <person name="Martin F."/>
            <person name="Silar P."/>
            <person name="Natvig D."/>
            <person name="Lalanne C."/>
            <person name="Gautier V."/>
            <person name="Ament-Velasquez S.L."/>
            <person name="Kruys A."/>
            <person name="Hutchinson M.I."/>
            <person name="Powell A.J."/>
            <person name="Barry K."/>
            <person name="Miller A.N."/>
            <person name="Grigoriev I.V."/>
            <person name="Debuchy R."/>
            <person name="Gladieux P."/>
            <person name="Thoren M.H."/>
            <person name="Johannesson H."/>
        </authorList>
    </citation>
    <scope>NUCLEOTIDE SEQUENCE</scope>
    <source>
        <strain evidence="7">CBS 307.81</strain>
    </source>
</reference>
<feature type="compositionally biased region" description="Polar residues" evidence="5">
    <location>
        <begin position="128"/>
        <end position="145"/>
    </location>
</feature>
<accession>A0AA40D7W7</accession>
<dbReference type="Gene3D" id="2.30.110.10">
    <property type="entry name" value="Electron Transport, Fmn-binding Protein, Chain A"/>
    <property type="match status" value="1"/>
</dbReference>
<protein>
    <recommendedName>
        <fullName evidence="6">Flavin reductase like domain-containing protein</fullName>
    </recommendedName>
</protein>
<feature type="region of interest" description="Disordered" evidence="5">
    <location>
        <begin position="43"/>
        <end position="113"/>
    </location>
</feature>
<feature type="compositionally biased region" description="Polar residues" evidence="5">
    <location>
        <begin position="49"/>
        <end position="67"/>
    </location>
</feature>
<gene>
    <name evidence="7" type="ORF">QBC41DRAFT_326398</name>
</gene>